<evidence type="ECO:0000259" key="1">
    <source>
        <dbReference type="PROSITE" id="PS50181"/>
    </source>
</evidence>
<dbReference type="PANTHER" id="PTHR31672:SF2">
    <property type="entry name" value="F-BOX DOMAIN-CONTAINING PROTEIN"/>
    <property type="match status" value="1"/>
</dbReference>
<dbReference type="SUPFAM" id="SSF81383">
    <property type="entry name" value="F-box domain"/>
    <property type="match status" value="1"/>
</dbReference>
<accession>A0A1E5UQ87</accession>
<dbReference type="InterPro" id="IPR036047">
    <property type="entry name" value="F-box-like_dom_sf"/>
</dbReference>
<dbReference type="SMART" id="SM00256">
    <property type="entry name" value="FBOX"/>
    <property type="match status" value="1"/>
</dbReference>
<feature type="domain" description="F-box" evidence="1">
    <location>
        <begin position="6"/>
        <end position="55"/>
    </location>
</feature>
<proteinExistence type="predicted"/>
<dbReference type="Pfam" id="PF00646">
    <property type="entry name" value="F-box"/>
    <property type="match status" value="1"/>
</dbReference>
<name>A0A1E5UQ87_9POAL</name>
<reference evidence="2 3" key="1">
    <citation type="submission" date="2016-09" db="EMBL/GenBank/DDBJ databases">
        <title>The draft genome of Dichanthelium oligosanthes: A C3 panicoid grass species.</title>
        <authorList>
            <person name="Studer A.J."/>
            <person name="Schnable J.C."/>
            <person name="Brutnell T.P."/>
        </authorList>
    </citation>
    <scope>NUCLEOTIDE SEQUENCE [LARGE SCALE GENOMIC DNA]</scope>
    <source>
        <strain evidence="3">cv. Kellogg 1175</strain>
        <tissue evidence="2">Leaf</tissue>
    </source>
</reference>
<evidence type="ECO:0000313" key="3">
    <source>
        <dbReference type="Proteomes" id="UP000095767"/>
    </source>
</evidence>
<dbReference type="EMBL" id="LWDX02068237">
    <property type="protein sequence ID" value="OEL15031.1"/>
    <property type="molecule type" value="Genomic_DNA"/>
</dbReference>
<organism evidence="2 3">
    <name type="scientific">Dichanthelium oligosanthes</name>
    <dbReference type="NCBI Taxonomy" id="888268"/>
    <lineage>
        <taxon>Eukaryota</taxon>
        <taxon>Viridiplantae</taxon>
        <taxon>Streptophyta</taxon>
        <taxon>Embryophyta</taxon>
        <taxon>Tracheophyta</taxon>
        <taxon>Spermatophyta</taxon>
        <taxon>Magnoliopsida</taxon>
        <taxon>Liliopsida</taxon>
        <taxon>Poales</taxon>
        <taxon>Poaceae</taxon>
        <taxon>PACMAD clade</taxon>
        <taxon>Panicoideae</taxon>
        <taxon>Panicodae</taxon>
        <taxon>Paniceae</taxon>
        <taxon>Dichantheliinae</taxon>
        <taxon>Dichanthelium</taxon>
    </lineage>
</organism>
<gene>
    <name evidence="2" type="ORF">BAE44_0023950</name>
</gene>
<dbReference type="Gene3D" id="1.20.1280.50">
    <property type="match status" value="1"/>
</dbReference>
<keyword evidence="3" id="KW-1185">Reference proteome</keyword>
<dbReference type="STRING" id="888268.A0A1E5UQ87"/>
<dbReference type="AlphaFoldDB" id="A0A1E5UQ87"/>
<dbReference type="InterPro" id="IPR001810">
    <property type="entry name" value="F-box_dom"/>
</dbReference>
<sequence>MEAQLAIVPTDLPEDIHTEILLRLPAKSVLRFRSVCKAWCRITTDPYFLAAHARLRPAGVLLCTYLNSTGCRNRPLGCAIDVVLDLLLVSGEQAGRRRLVHYHKCLTTTTDPLQWWPPHCLLLGSCDGILLLEKEGGFYLLCNPVTRQWAELPRLPKHNYFSPTAVREYAFYFHMSSGEYRLLYRRRTSTGA</sequence>
<dbReference type="OrthoDB" id="692284at2759"/>
<dbReference type="PROSITE" id="PS50181">
    <property type="entry name" value="FBOX"/>
    <property type="match status" value="1"/>
</dbReference>
<evidence type="ECO:0000313" key="2">
    <source>
        <dbReference type="EMBL" id="OEL15031.1"/>
    </source>
</evidence>
<comment type="caution">
    <text evidence="2">The sequence shown here is derived from an EMBL/GenBank/DDBJ whole genome shotgun (WGS) entry which is preliminary data.</text>
</comment>
<dbReference type="CDD" id="cd22157">
    <property type="entry name" value="F-box_AtFBW1-like"/>
    <property type="match status" value="1"/>
</dbReference>
<dbReference type="PANTHER" id="PTHR31672">
    <property type="entry name" value="BNACNNG10540D PROTEIN"/>
    <property type="match status" value="1"/>
</dbReference>
<dbReference type="Proteomes" id="UP000095767">
    <property type="component" value="Unassembled WGS sequence"/>
</dbReference>
<dbReference type="InterPro" id="IPR050796">
    <property type="entry name" value="SCF_F-box_component"/>
</dbReference>
<protein>
    <recommendedName>
        <fullName evidence="1">F-box domain-containing protein</fullName>
    </recommendedName>
</protein>